<reference evidence="1" key="1">
    <citation type="submission" date="2023-10" db="EMBL/GenBank/DDBJ databases">
        <title>Whole genome sequencing of actinobacterial strain Amycolatopsis sp. (BCA-696) identifies the underlying plant growth-promoting genes.</title>
        <authorList>
            <person name="Gandham P."/>
            <person name="Vadla N."/>
            <person name="Saji A."/>
            <person name="Srinivas V."/>
            <person name="Ruperao P."/>
            <person name="Selvanayagam S."/>
            <person name="Saxena R.K."/>
            <person name="Rathore A."/>
            <person name="Gopalakrishnan S."/>
            <person name="Thakur V."/>
        </authorList>
    </citation>
    <scope>NUCLEOTIDE SEQUENCE</scope>
    <source>
        <strain evidence="1">BCA-696</strain>
    </source>
</reference>
<name>A0ACD5BG55_9PSEU</name>
<keyword evidence="2" id="KW-1185">Reference proteome</keyword>
<proteinExistence type="predicted"/>
<sequence length="227" mass="23780">MPNPTSPQPVPPEAAPIRVLLVEDHKMVAEALGAAFEEFPEIDLVASVESLAHGMIAAEEHLPDIVLLDRRLPDGDGIEAIAGFRAISPSSRVLVLTGDANSAIVARILEVGGAGLLLKSGLLDELVTAIRTIAAGDMVIDPDLLSGALAMLGAGSPGGLGPVLTLRERQVLGLIADGVGTDRIAEELRLARNTVRNHVQRILVKTGTHSKLEAVAHARKNGLLERP</sequence>
<gene>
    <name evidence="1" type="ORF">LCL61_22810</name>
</gene>
<protein>
    <submittedName>
        <fullName evidence="1">Response regulator transcription factor</fullName>
    </submittedName>
</protein>
<organism evidence="1 2">
    <name type="scientific">Amycolatopsis coloradensis</name>
    <dbReference type="NCBI Taxonomy" id="76021"/>
    <lineage>
        <taxon>Bacteria</taxon>
        <taxon>Bacillati</taxon>
        <taxon>Actinomycetota</taxon>
        <taxon>Actinomycetes</taxon>
        <taxon>Pseudonocardiales</taxon>
        <taxon>Pseudonocardiaceae</taxon>
        <taxon>Amycolatopsis</taxon>
    </lineage>
</organism>
<dbReference type="Proteomes" id="UP001456344">
    <property type="component" value="Chromosome"/>
</dbReference>
<evidence type="ECO:0000313" key="2">
    <source>
        <dbReference type="Proteomes" id="UP001456344"/>
    </source>
</evidence>
<evidence type="ECO:0000313" key="1">
    <source>
        <dbReference type="EMBL" id="WYW18376.1"/>
    </source>
</evidence>
<dbReference type="EMBL" id="CP150484">
    <property type="protein sequence ID" value="WYW18376.1"/>
    <property type="molecule type" value="Genomic_DNA"/>
</dbReference>
<accession>A0ACD5BG55</accession>